<feature type="domain" description="CTLH" evidence="4">
    <location>
        <begin position="481"/>
        <end position="538"/>
    </location>
</feature>
<evidence type="ECO:0000256" key="1">
    <source>
        <dbReference type="ARBA" id="ARBA00002343"/>
    </source>
</evidence>
<dbReference type="SUPFAM" id="SSF49899">
    <property type="entry name" value="Concanavalin A-like lectins/glucanases"/>
    <property type="match status" value="1"/>
</dbReference>
<dbReference type="Proteomes" id="UP001201980">
    <property type="component" value="Unassembled WGS sequence"/>
</dbReference>
<accession>A0AAD5RQ60</accession>
<evidence type="ECO:0000313" key="5">
    <source>
        <dbReference type="EMBL" id="KAJ2901247.1"/>
    </source>
</evidence>
<proteinExistence type="predicted"/>
<organism evidence="5 6">
    <name type="scientific">Zalerion maritima</name>
    <dbReference type="NCBI Taxonomy" id="339359"/>
    <lineage>
        <taxon>Eukaryota</taxon>
        <taxon>Fungi</taxon>
        <taxon>Dikarya</taxon>
        <taxon>Ascomycota</taxon>
        <taxon>Pezizomycotina</taxon>
        <taxon>Sordariomycetes</taxon>
        <taxon>Lulworthiomycetidae</taxon>
        <taxon>Lulworthiales</taxon>
        <taxon>Lulworthiaceae</taxon>
        <taxon>Zalerion</taxon>
    </lineage>
</organism>
<evidence type="ECO:0000259" key="3">
    <source>
        <dbReference type="PROSITE" id="PS50188"/>
    </source>
</evidence>
<dbReference type="EMBL" id="JAKWBI020000160">
    <property type="protein sequence ID" value="KAJ2901247.1"/>
    <property type="molecule type" value="Genomic_DNA"/>
</dbReference>
<comment type="function">
    <text evidence="1">Involved in the proteasome-dependent degradation of fructose-1,6-bisphosphatase.</text>
</comment>
<dbReference type="InterPro" id="IPR043136">
    <property type="entry name" value="B30.2/SPRY_sf"/>
</dbReference>
<dbReference type="Gene3D" id="2.60.120.920">
    <property type="match status" value="1"/>
</dbReference>
<dbReference type="SMART" id="SM00667">
    <property type="entry name" value="LisH"/>
    <property type="match status" value="1"/>
</dbReference>
<evidence type="ECO:0000313" key="6">
    <source>
        <dbReference type="Proteomes" id="UP001201980"/>
    </source>
</evidence>
<dbReference type="InterPro" id="IPR035782">
    <property type="entry name" value="SPRY_RanBP9/10"/>
</dbReference>
<gene>
    <name evidence="5" type="ORF">MKZ38_002111</name>
</gene>
<feature type="region of interest" description="Disordered" evidence="2">
    <location>
        <begin position="161"/>
        <end position="210"/>
    </location>
</feature>
<dbReference type="InterPro" id="IPR013144">
    <property type="entry name" value="CRA_dom"/>
</dbReference>
<name>A0AAD5RQ60_9PEZI</name>
<dbReference type="Pfam" id="PF08513">
    <property type="entry name" value="LisH"/>
    <property type="match status" value="1"/>
</dbReference>
<comment type="caution">
    <text evidence="5">The sequence shown here is derived from an EMBL/GenBank/DDBJ whole genome shotgun (WGS) entry which is preliminary data.</text>
</comment>
<dbReference type="PROSITE" id="PS50188">
    <property type="entry name" value="B302_SPRY"/>
    <property type="match status" value="1"/>
</dbReference>
<dbReference type="AlphaFoldDB" id="A0AAD5RQ60"/>
<feature type="domain" description="B30.2/SPRY" evidence="3">
    <location>
        <begin position="200"/>
        <end position="395"/>
    </location>
</feature>
<dbReference type="Pfam" id="PF10607">
    <property type="entry name" value="CTLH"/>
    <property type="match status" value="1"/>
</dbReference>
<evidence type="ECO:0000259" key="4">
    <source>
        <dbReference type="PROSITE" id="PS50897"/>
    </source>
</evidence>
<evidence type="ECO:0000256" key="2">
    <source>
        <dbReference type="SAM" id="MobiDB-lite"/>
    </source>
</evidence>
<dbReference type="SMART" id="SM00668">
    <property type="entry name" value="CTLH"/>
    <property type="match status" value="1"/>
</dbReference>
<reference evidence="5" key="1">
    <citation type="submission" date="2022-07" db="EMBL/GenBank/DDBJ databases">
        <title>Draft genome sequence of Zalerion maritima ATCC 34329, a (micro)plastics degrading marine fungus.</title>
        <authorList>
            <person name="Paco A."/>
            <person name="Goncalves M.F.M."/>
            <person name="Rocha-Santos T.A.P."/>
            <person name="Alves A."/>
        </authorList>
    </citation>
    <scope>NUCLEOTIDE SEQUENCE</scope>
    <source>
        <strain evidence="5">ATCC 34329</strain>
    </source>
</reference>
<dbReference type="InterPro" id="IPR050618">
    <property type="entry name" value="Ubq-SigPath_Reg"/>
</dbReference>
<dbReference type="PROSITE" id="PS50897">
    <property type="entry name" value="CTLH"/>
    <property type="match status" value="1"/>
</dbReference>
<dbReference type="InterPro" id="IPR001870">
    <property type="entry name" value="B30.2/SPRY"/>
</dbReference>
<dbReference type="CDD" id="cd12909">
    <property type="entry name" value="SPRY_RanBP9_10"/>
    <property type="match status" value="1"/>
</dbReference>
<dbReference type="SMART" id="SM00449">
    <property type="entry name" value="SPRY"/>
    <property type="match status" value="1"/>
</dbReference>
<dbReference type="InterPro" id="IPR006594">
    <property type="entry name" value="LisH"/>
</dbReference>
<dbReference type="PROSITE" id="PS50896">
    <property type="entry name" value="LISH"/>
    <property type="match status" value="1"/>
</dbReference>
<dbReference type="Pfam" id="PF00622">
    <property type="entry name" value="SPRY"/>
    <property type="match status" value="1"/>
</dbReference>
<protein>
    <submittedName>
        <fullName evidence="5">Ran-binding protein 10</fullName>
    </submittedName>
</protein>
<feature type="region of interest" description="Disordered" evidence="2">
    <location>
        <begin position="53"/>
        <end position="109"/>
    </location>
</feature>
<feature type="compositionally biased region" description="Low complexity" evidence="2">
    <location>
        <begin position="67"/>
        <end position="78"/>
    </location>
</feature>
<dbReference type="InterPro" id="IPR024964">
    <property type="entry name" value="CTLH/CRA"/>
</dbReference>
<keyword evidence="6" id="KW-1185">Reference proteome</keyword>
<dbReference type="InterPro" id="IPR003877">
    <property type="entry name" value="SPRY_dom"/>
</dbReference>
<sequence length="709" mass="78588">MSSPFQHAFQDQDANFYAGITGHSRTRRPSYISAHPATRANAFSNLLNPTLQVYTGPSDSHHRHHSPSASASAPSSAPYRNQEPEPEQNGTTADSGPRRPWATRSTHLPPSSRAFNLFLGGGAPVAPNNQLSSAFFIPSYLRGTVFAEKLQDQYKATIELKDSHSMGTQSTSGGGSSGSSNGTNGAVQNGKKSGSHRGVPFQVVERNSHPLEDRTVGELPTKWNRHDRATHLEVSLDGLEAKFVAPRTNNEREHEAAAIRADNPVPPACGIYYFEVTVLSKKREETFVCVGFASRKVSINRAPGWETESWGYHGDDGNTFVAQNSGRDYGPRFTTGDTVGCGVNFRTNSIFFTKNGVDLGCAFHDKRESLAEIYPIVGMKKTGENIRANFGQFPFIFNIDGMMQSCKDEIWQDIRSTSADNLVPGLDETELIQSLVLQYLQHDGYVETARAFAQETHAEKQDLNLDPNAQIPGPSIRDDEDATNRQEIRCAVLEGDIDKALELTTTHYPNVLKENEHVYFRLKCRKFIEMARRSAEINMRGEHAAKRGGAQFGQQMELDDEEAIDDDDELDFEQDSIGSRSNKIDMTADPEVLLREMIDYGQALKMEFADETRKEYKKALEEAFALIAYPNPLKVKEMAHLMDRKGRVAVAEELNSAILVSLGKSKKASLEKMWAQTEVLLESLRPSGEEGAFVALGDVVDRVPKNSNF</sequence>
<dbReference type="PANTHER" id="PTHR12864">
    <property type="entry name" value="RAN BINDING PROTEIN 9-RELATED"/>
    <property type="match status" value="1"/>
</dbReference>
<dbReference type="InterPro" id="IPR013320">
    <property type="entry name" value="ConA-like_dom_sf"/>
</dbReference>
<dbReference type="SMART" id="SM00757">
    <property type="entry name" value="CRA"/>
    <property type="match status" value="1"/>
</dbReference>
<dbReference type="InterPro" id="IPR006595">
    <property type="entry name" value="CTLH_C"/>
</dbReference>